<organism evidence="3 4">
    <name type="scientific">Pseudonocardia acidicola</name>
    <dbReference type="NCBI Taxonomy" id="2724939"/>
    <lineage>
        <taxon>Bacteria</taxon>
        <taxon>Bacillati</taxon>
        <taxon>Actinomycetota</taxon>
        <taxon>Actinomycetes</taxon>
        <taxon>Pseudonocardiales</taxon>
        <taxon>Pseudonocardiaceae</taxon>
        <taxon>Pseudonocardia</taxon>
    </lineage>
</organism>
<dbReference type="SUPFAM" id="SSF48264">
    <property type="entry name" value="Cytochrome P450"/>
    <property type="match status" value="1"/>
</dbReference>
<proteinExistence type="inferred from homology"/>
<reference evidence="3 4" key="1">
    <citation type="submission" date="2020-04" db="EMBL/GenBank/DDBJ databases">
        <authorList>
            <person name="Klaysubun C."/>
            <person name="Duangmal K."/>
            <person name="Lipun K."/>
        </authorList>
    </citation>
    <scope>NUCLEOTIDE SEQUENCE [LARGE SCALE GENOMIC DNA]</scope>
    <source>
        <strain evidence="3 4">K10HN5</strain>
    </source>
</reference>
<comment type="caution">
    <text evidence="3">The sequence shown here is derived from an EMBL/GenBank/DDBJ whole genome shotgun (WGS) entry which is preliminary data.</text>
</comment>
<dbReference type="PROSITE" id="PS00086">
    <property type="entry name" value="CYTOCHROME_P450"/>
    <property type="match status" value="1"/>
</dbReference>
<keyword evidence="2" id="KW-0503">Monooxygenase</keyword>
<accession>A0ABX1SBH0</accession>
<keyword evidence="2" id="KW-0408">Iron</keyword>
<dbReference type="RefSeq" id="WP_169381689.1">
    <property type="nucleotide sequence ID" value="NZ_JAAXLA010000020.1"/>
</dbReference>
<dbReference type="PANTHER" id="PTHR46696">
    <property type="entry name" value="P450, PUTATIVE (EUROFUNG)-RELATED"/>
    <property type="match status" value="1"/>
</dbReference>
<dbReference type="InterPro" id="IPR017972">
    <property type="entry name" value="Cyt_P450_CS"/>
</dbReference>
<dbReference type="EMBL" id="JAAXLA010000020">
    <property type="protein sequence ID" value="NMH98249.1"/>
    <property type="molecule type" value="Genomic_DNA"/>
</dbReference>
<dbReference type="InterPro" id="IPR036396">
    <property type="entry name" value="Cyt_P450_sf"/>
</dbReference>
<dbReference type="Gene3D" id="1.10.630.10">
    <property type="entry name" value="Cytochrome P450"/>
    <property type="match status" value="1"/>
</dbReference>
<keyword evidence="4" id="KW-1185">Reference proteome</keyword>
<comment type="similarity">
    <text evidence="1 2">Belongs to the cytochrome P450 family.</text>
</comment>
<dbReference type="PANTHER" id="PTHR46696:SF4">
    <property type="entry name" value="BIOTIN BIOSYNTHESIS CYTOCHROME P450"/>
    <property type="match status" value="1"/>
</dbReference>
<evidence type="ECO:0000313" key="3">
    <source>
        <dbReference type="EMBL" id="NMH98249.1"/>
    </source>
</evidence>
<keyword evidence="2" id="KW-0349">Heme</keyword>
<evidence type="ECO:0000256" key="2">
    <source>
        <dbReference type="RuleBase" id="RU000461"/>
    </source>
</evidence>
<keyword evidence="2" id="KW-0479">Metal-binding</keyword>
<evidence type="ECO:0000256" key="1">
    <source>
        <dbReference type="ARBA" id="ARBA00010617"/>
    </source>
</evidence>
<gene>
    <name evidence="3" type="ORF">HF526_13140</name>
</gene>
<protein>
    <submittedName>
        <fullName evidence="3">Cytochrome P450</fullName>
    </submittedName>
</protein>
<dbReference type="InterPro" id="IPR002397">
    <property type="entry name" value="Cyt_P450_B"/>
</dbReference>
<sequence length="428" mass="47633">MTVAESTFDEVFALEPRAVRCPFGAYQQTRAENPVFWSDRVQAFVVSRYEDIAEVLRAPEKYSSSVASGPRSVTPLAAQLLENPDTPAKLRAQAERRMQISKATVLLFSDPPNHVRQRKLVNKGFTARRINGMEEEIRGVARGLVDRFAADGRVELVSQFSIGLPMTVIADLVGVPQDMHDTFKRWSDNFTAGTGNFGLTSDEVADMFDSVDQFYDFFTEQVEARRAEPRDDLLSDLVAARIGGEEPLQVNEILQMLVQFLVAGNETTTNLVTSIVYRLVTDAALMAKVREDLSLVQPLVEEVLRVESPVQGMFRRATEDSVIGGVEIPEGSILWLSYGSANRDESQFRDSEQITLGRSDPQPHLAFGRGEHFCLGAGLARLEARVGVQTLLERLDDIALDGSDEDLAYLPNFMLRGIRKLPLTFTAR</sequence>
<keyword evidence="2" id="KW-0560">Oxidoreductase</keyword>
<evidence type="ECO:0000313" key="4">
    <source>
        <dbReference type="Proteomes" id="UP000820669"/>
    </source>
</evidence>
<dbReference type="InterPro" id="IPR001128">
    <property type="entry name" value="Cyt_P450"/>
</dbReference>
<dbReference type="Pfam" id="PF00067">
    <property type="entry name" value="p450"/>
    <property type="match status" value="1"/>
</dbReference>
<dbReference type="Proteomes" id="UP000820669">
    <property type="component" value="Unassembled WGS sequence"/>
</dbReference>
<dbReference type="PRINTS" id="PR00359">
    <property type="entry name" value="BP450"/>
</dbReference>
<name>A0ABX1SBH0_9PSEU</name>
<dbReference type="PRINTS" id="PR00385">
    <property type="entry name" value="P450"/>
</dbReference>